<dbReference type="AlphaFoldDB" id="A0A5N6Z3V6"/>
<dbReference type="EMBL" id="ML739134">
    <property type="protein sequence ID" value="KAE8352335.1"/>
    <property type="molecule type" value="Genomic_DNA"/>
</dbReference>
<proteinExistence type="predicted"/>
<dbReference type="Pfam" id="PF20174">
    <property type="entry name" value="DUF6540"/>
    <property type="match status" value="1"/>
</dbReference>
<dbReference type="Proteomes" id="UP000327118">
    <property type="component" value="Unassembled WGS sequence"/>
</dbReference>
<organism evidence="1 2">
    <name type="scientific">Aspergillus coremiiformis</name>
    <dbReference type="NCBI Taxonomy" id="138285"/>
    <lineage>
        <taxon>Eukaryota</taxon>
        <taxon>Fungi</taxon>
        <taxon>Dikarya</taxon>
        <taxon>Ascomycota</taxon>
        <taxon>Pezizomycotina</taxon>
        <taxon>Eurotiomycetes</taxon>
        <taxon>Eurotiomycetidae</taxon>
        <taxon>Eurotiales</taxon>
        <taxon>Aspergillaceae</taxon>
        <taxon>Aspergillus</taxon>
        <taxon>Aspergillus subgen. Circumdati</taxon>
    </lineage>
</organism>
<evidence type="ECO:0000313" key="2">
    <source>
        <dbReference type="Proteomes" id="UP000327118"/>
    </source>
</evidence>
<gene>
    <name evidence="1" type="ORF">BDV28DRAFT_149133</name>
</gene>
<name>A0A5N6Z3V6_9EURO</name>
<protein>
    <submittedName>
        <fullName evidence="1">Uncharacterized protein</fullName>
    </submittedName>
</protein>
<dbReference type="InterPro" id="IPR046670">
    <property type="entry name" value="DUF6540"/>
</dbReference>
<evidence type="ECO:0000313" key="1">
    <source>
        <dbReference type="EMBL" id="KAE8352335.1"/>
    </source>
</evidence>
<reference evidence="2" key="1">
    <citation type="submission" date="2019-04" db="EMBL/GenBank/DDBJ databases">
        <title>Friends and foes A comparative genomics studyof 23 Aspergillus species from section Flavi.</title>
        <authorList>
            <consortium name="DOE Joint Genome Institute"/>
            <person name="Kjaerbolling I."/>
            <person name="Vesth T."/>
            <person name="Frisvad J.C."/>
            <person name="Nybo J.L."/>
            <person name="Theobald S."/>
            <person name="Kildgaard S."/>
            <person name="Isbrandt T."/>
            <person name="Kuo A."/>
            <person name="Sato A."/>
            <person name="Lyhne E.K."/>
            <person name="Kogle M.E."/>
            <person name="Wiebenga A."/>
            <person name="Kun R.S."/>
            <person name="Lubbers R.J."/>
            <person name="Makela M.R."/>
            <person name="Barry K."/>
            <person name="Chovatia M."/>
            <person name="Clum A."/>
            <person name="Daum C."/>
            <person name="Haridas S."/>
            <person name="He G."/>
            <person name="LaButti K."/>
            <person name="Lipzen A."/>
            <person name="Mondo S."/>
            <person name="Riley R."/>
            <person name="Salamov A."/>
            <person name="Simmons B.A."/>
            <person name="Magnuson J.K."/>
            <person name="Henrissat B."/>
            <person name="Mortensen U.H."/>
            <person name="Larsen T.O."/>
            <person name="Devries R.P."/>
            <person name="Grigoriev I.V."/>
            <person name="Machida M."/>
            <person name="Baker S.E."/>
            <person name="Andersen M.R."/>
        </authorList>
    </citation>
    <scope>NUCLEOTIDE SEQUENCE [LARGE SCALE GENOMIC DNA]</scope>
    <source>
        <strain evidence="2">CBS 553.77</strain>
    </source>
</reference>
<sequence length="154" mass="17550">MSFLELLRFIKDPTTYGVWRVVFCELGRPERHSIALVPAENPYRGAGKLYQLADDPGSGTVYAPGLFYDFKQDSIFLRSVYQFSVLKSDLERFEEFAENPDPPHNTEIEDDSQMPVRSSIEWVDGVLANAKEFLGLTGPPMPPIVVENEWWASF</sequence>
<accession>A0A5N6Z3V6</accession>
<keyword evidence="2" id="KW-1185">Reference proteome</keyword>